<dbReference type="PIRSF" id="PIRSF018425">
    <property type="entry name" value="PolyA_polymerase"/>
    <property type="match status" value="1"/>
</dbReference>
<dbReference type="InterPro" id="IPR043519">
    <property type="entry name" value="NT_sf"/>
</dbReference>
<dbReference type="InterPro" id="IPR007012">
    <property type="entry name" value="PolA_pol_cen_dom"/>
</dbReference>
<keyword evidence="6 17" id="KW-0548">Nucleotidyltransferase</keyword>
<organism evidence="17 18">
    <name type="scientific">Ricinus communis</name>
    <name type="common">Castor bean</name>
    <dbReference type="NCBI Taxonomy" id="3988"/>
    <lineage>
        <taxon>Eukaryota</taxon>
        <taxon>Viridiplantae</taxon>
        <taxon>Streptophyta</taxon>
        <taxon>Embryophyta</taxon>
        <taxon>Tracheophyta</taxon>
        <taxon>Spermatophyta</taxon>
        <taxon>Magnoliopsida</taxon>
        <taxon>eudicotyledons</taxon>
        <taxon>Gunneridae</taxon>
        <taxon>Pentapetalae</taxon>
        <taxon>rosids</taxon>
        <taxon>fabids</taxon>
        <taxon>Malpighiales</taxon>
        <taxon>Euphorbiaceae</taxon>
        <taxon>Acalyphoideae</taxon>
        <taxon>Acalypheae</taxon>
        <taxon>Ricinus</taxon>
    </lineage>
</organism>
<proteinExistence type="inferred from homology"/>
<feature type="binding site" evidence="13">
    <location>
        <begin position="80"/>
        <end position="82"/>
    </location>
    <ligand>
        <name>ATP</name>
        <dbReference type="ChEBI" id="CHEBI:30616"/>
    </ligand>
</feature>
<protein>
    <recommendedName>
        <fullName evidence="12">Poly(A) polymerase</fullName>
        <ecNumber evidence="12">2.7.7.19</ecNumber>
    </recommendedName>
</protein>
<evidence type="ECO:0000256" key="11">
    <source>
        <dbReference type="ARBA" id="ARBA00023242"/>
    </source>
</evidence>
<dbReference type="SUPFAM" id="SSF55003">
    <property type="entry name" value="PAP/Archaeal CCA-adding enzyme, C-terminal domain"/>
    <property type="match status" value="1"/>
</dbReference>
<feature type="domain" description="Poly(A) polymerase central" evidence="15">
    <location>
        <begin position="187"/>
        <end position="323"/>
    </location>
</feature>
<feature type="binding site" evidence="13">
    <location>
        <begin position="214"/>
        <end position="215"/>
    </location>
    <ligand>
        <name>ATP</name>
        <dbReference type="ChEBI" id="CHEBI:30616"/>
    </ligand>
</feature>
<dbReference type="OrthoDB" id="412748at2759"/>
<evidence type="ECO:0000256" key="5">
    <source>
        <dbReference type="ARBA" id="ARBA00022679"/>
    </source>
</evidence>
<comment type="function">
    <text evidence="12">Polymerase that creates the 3'-poly(A) tail of mRNA's.</text>
</comment>
<dbReference type="Gene3D" id="1.10.1410.10">
    <property type="match status" value="1"/>
</dbReference>
<evidence type="ECO:0000256" key="4">
    <source>
        <dbReference type="ARBA" id="ARBA00022664"/>
    </source>
</evidence>
<evidence type="ECO:0000256" key="7">
    <source>
        <dbReference type="ARBA" id="ARBA00022723"/>
    </source>
</evidence>
<evidence type="ECO:0000256" key="9">
    <source>
        <dbReference type="ARBA" id="ARBA00022840"/>
    </source>
</evidence>
<feature type="binding site" evidence="13">
    <location>
        <position position="135"/>
    </location>
    <ligand>
        <name>ATP</name>
        <dbReference type="ChEBI" id="CHEBI:30616"/>
    </ligand>
</feature>
<dbReference type="InterPro" id="IPR048840">
    <property type="entry name" value="PolA_pol_NTPase"/>
</dbReference>
<feature type="binding site" evidence="13">
    <location>
        <position position="196"/>
    </location>
    <ligand>
        <name>ATP</name>
        <dbReference type="ChEBI" id="CHEBI:30616"/>
    </ligand>
</feature>
<gene>
    <name evidence="17" type="ORF">RCOM_1001380</name>
</gene>
<comment type="catalytic activity">
    <reaction evidence="12">
        <text>RNA(n) + ATP = RNA(n)-3'-adenine ribonucleotide + diphosphate</text>
        <dbReference type="Rhea" id="RHEA:11332"/>
        <dbReference type="Rhea" id="RHEA-COMP:14527"/>
        <dbReference type="Rhea" id="RHEA-COMP:17347"/>
        <dbReference type="ChEBI" id="CHEBI:30616"/>
        <dbReference type="ChEBI" id="CHEBI:33019"/>
        <dbReference type="ChEBI" id="CHEBI:140395"/>
        <dbReference type="ChEBI" id="CHEBI:173115"/>
        <dbReference type="EC" id="2.7.7.19"/>
    </reaction>
</comment>
<dbReference type="GO" id="GO:0031123">
    <property type="term" value="P:RNA 3'-end processing"/>
    <property type="evidence" value="ECO:0007669"/>
    <property type="project" value="InterPro"/>
</dbReference>
<keyword evidence="7 14" id="KW-0479">Metal-binding</keyword>
<dbReference type="FunFam" id="3.30.70.590:FF:000005">
    <property type="entry name" value="Nuclear poly(A) polymerase 3"/>
    <property type="match status" value="1"/>
</dbReference>
<sequence length="492" mass="56048">MEEERSLSLLKFMANEGLVPSPREEEKRKNVILNLKQIVVAWAKKVAWQRRLPRLQIASTNATILTYGSYGLGVYGPESDIDAICVGPFFATLAEDFFIVLRNMLKNRPEVSNIHCVKDAKVPLMRFKFDGISIDLPYAQLKVLAVPDNVDMLNPFFLMNIDETSWKSLSGVRANQRILQFVPNLENFQSMLRCIKLWARRRGVCGNLNGFLGGVHLAILSAVVCQKYPNASVSALISNFFATYATWPWPTPVMLQDGMSSPAEDFIETRSFMPIRLPCSPHEYCHSNITKSTYYRIRTEFLRGHSLTKDLLKPDFDWNGIFEPFPYSKKYTRFVKIYLSAPDQDEVGDWVGWVKSRFRALLLKLEGLQGQCDPSPVEYADRDVSEPNVVFYWGLNPSRSNYIDLESVEEDFLRNIYSGYHGTRRKLELSIVKAAELPKNAQFNSGNGKKMKAYWKVVDKEQRTPAYSQHLPGYFVGYLATNGDTECPSCGG</sequence>
<dbReference type="STRING" id="3988.B9RZU0"/>
<dbReference type="EMBL" id="EQ973835">
    <property type="protein sequence ID" value="EEF43123.1"/>
    <property type="molecule type" value="Genomic_DNA"/>
</dbReference>
<dbReference type="AlphaFoldDB" id="B9RZU0"/>
<feature type="domain" description="Poly(A) polymerase nucleotidyltransferase" evidence="16">
    <location>
        <begin position="3"/>
        <end position="182"/>
    </location>
</feature>
<comment type="cofactor">
    <cofactor evidence="14">
        <name>Mg(2+)</name>
        <dbReference type="ChEBI" id="CHEBI:18420"/>
    </cofactor>
    <text evidence="14">Binds 2 magnesium ions. Also active with manganese.</text>
</comment>
<keyword evidence="10 14" id="KW-0460">Magnesium</keyword>
<evidence type="ECO:0000256" key="12">
    <source>
        <dbReference type="PIRNR" id="PIRNR018425"/>
    </source>
</evidence>
<keyword evidence="4 12" id="KW-0507">mRNA processing</keyword>
<evidence type="ECO:0000256" key="3">
    <source>
        <dbReference type="ARBA" id="ARBA00010912"/>
    </source>
</evidence>
<evidence type="ECO:0000313" key="17">
    <source>
        <dbReference type="EMBL" id="EEF43123.1"/>
    </source>
</evidence>
<dbReference type="EC" id="2.7.7.19" evidence="12"/>
<keyword evidence="11 12" id="KW-0539">Nucleus</keyword>
<dbReference type="InParanoid" id="B9RZU0"/>
<comment type="cofactor">
    <cofactor evidence="1">
        <name>Mn(2+)</name>
        <dbReference type="ChEBI" id="CHEBI:29035"/>
    </cofactor>
</comment>
<dbReference type="Pfam" id="PF04928">
    <property type="entry name" value="PAP_central"/>
    <property type="match status" value="1"/>
</dbReference>
<feature type="binding site" evidence="14">
    <location>
        <position position="80"/>
    </location>
    <ligand>
        <name>Mg(2+)</name>
        <dbReference type="ChEBI" id="CHEBI:18420"/>
        <label>2</label>
        <note>catalytic</note>
    </ligand>
</feature>
<comment type="similarity">
    <text evidence="3 12">Belongs to the poly(A) polymerase family.</text>
</comment>
<dbReference type="FunFam" id="3.30.460.10:FF:000002">
    <property type="entry name" value="Poly(A) polymerase alpha, putative"/>
    <property type="match status" value="1"/>
</dbReference>
<evidence type="ECO:0000256" key="14">
    <source>
        <dbReference type="PIRSR" id="PIRSR018425-2"/>
    </source>
</evidence>
<feature type="binding site" evidence="14">
    <location>
        <position position="82"/>
    </location>
    <ligand>
        <name>Mg(2+)</name>
        <dbReference type="ChEBI" id="CHEBI:18420"/>
        <label>1</label>
        <note>catalytic</note>
    </ligand>
</feature>
<dbReference type="GO" id="GO:0005634">
    <property type="term" value="C:nucleus"/>
    <property type="evidence" value="ECO:0000318"/>
    <property type="project" value="GO_Central"/>
</dbReference>
<dbReference type="GO" id="GO:0046872">
    <property type="term" value="F:metal ion binding"/>
    <property type="evidence" value="ECO:0007669"/>
    <property type="project" value="UniProtKB-KW"/>
</dbReference>
<dbReference type="CDD" id="cd05402">
    <property type="entry name" value="NT_PAP_TUTase"/>
    <property type="match status" value="1"/>
</dbReference>
<accession>B9RZU0</accession>
<dbReference type="KEGG" id="rcu:8258849"/>
<evidence type="ECO:0000256" key="8">
    <source>
        <dbReference type="ARBA" id="ARBA00022741"/>
    </source>
</evidence>
<dbReference type="Gene3D" id="3.30.70.590">
    <property type="entry name" value="Poly(A) polymerase predicted RNA binding domain"/>
    <property type="match status" value="1"/>
</dbReference>
<evidence type="ECO:0000256" key="1">
    <source>
        <dbReference type="ARBA" id="ARBA00001936"/>
    </source>
</evidence>
<keyword evidence="8 12" id="KW-0547">Nucleotide-binding</keyword>
<dbReference type="GO" id="GO:0006397">
    <property type="term" value="P:mRNA processing"/>
    <property type="evidence" value="ECO:0007669"/>
    <property type="project" value="UniProtKB-KW"/>
</dbReference>
<evidence type="ECO:0000259" key="15">
    <source>
        <dbReference type="Pfam" id="PF04928"/>
    </source>
</evidence>
<feature type="binding site" evidence="14">
    <location>
        <position position="82"/>
    </location>
    <ligand>
        <name>Mg(2+)</name>
        <dbReference type="ChEBI" id="CHEBI:18420"/>
        <label>2</label>
        <note>catalytic</note>
    </ligand>
</feature>
<reference evidence="18" key="1">
    <citation type="journal article" date="2010" name="Nat. Biotechnol.">
        <title>Draft genome sequence of the oilseed species Ricinus communis.</title>
        <authorList>
            <person name="Chan A.P."/>
            <person name="Crabtree J."/>
            <person name="Zhao Q."/>
            <person name="Lorenzi H."/>
            <person name="Orvis J."/>
            <person name="Puiu D."/>
            <person name="Melake-Berhan A."/>
            <person name="Jones K.M."/>
            <person name="Redman J."/>
            <person name="Chen G."/>
            <person name="Cahoon E.B."/>
            <person name="Gedil M."/>
            <person name="Stanke M."/>
            <person name="Haas B.J."/>
            <person name="Wortman J.R."/>
            <person name="Fraser-Liggett C.M."/>
            <person name="Ravel J."/>
            <person name="Rabinowicz P.D."/>
        </authorList>
    </citation>
    <scope>NUCLEOTIDE SEQUENCE [LARGE SCALE GENOMIC DNA]</scope>
    <source>
        <strain evidence="18">cv. Hale</strain>
    </source>
</reference>
<dbReference type="InterPro" id="IPR014492">
    <property type="entry name" value="PolyA_polymerase"/>
</dbReference>
<dbReference type="GO" id="GO:0005524">
    <property type="term" value="F:ATP binding"/>
    <property type="evidence" value="ECO:0007669"/>
    <property type="project" value="UniProtKB-UniRule"/>
</dbReference>
<evidence type="ECO:0000256" key="13">
    <source>
        <dbReference type="PIRSR" id="PIRSR018425-1"/>
    </source>
</evidence>
<evidence type="ECO:0000256" key="2">
    <source>
        <dbReference type="ARBA" id="ARBA00004123"/>
    </source>
</evidence>
<feature type="binding site" evidence="14">
    <location>
        <position position="80"/>
    </location>
    <ligand>
        <name>Mg(2+)</name>
        <dbReference type="ChEBI" id="CHEBI:18420"/>
        <label>1</label>
        <note>catalytic</note>
    </ligand>
</feature>
<comment type="subcellular location">
    <subcellularLocation>
        <location evidence="2 12">Nucleus</location>
    </subcellularLocation>
</comment>
<dbReference type="GO" id="GO:0003723">
    <property type="term" value="F:RNA binding"/>
    <property type="evidence" value="ECO:0007669"/>
    <property type="project" value="UniProtKB-UniRule"/>
</dbReference>
<feature type="binding site" evidence="14">
    <location>
        <position position="135"/>
    </location>
    <ligand>
        <name>Mg(2+)</name>
        <dbReference type="ChEBI" id="CHEBI:18420"/>
        <label>2</label>
        <note>catalytic</note>
    </ligand>
</feature>
<evidence type="ECO:0000256" key="10">
    <source>
        <dbReference type="ARBA" id="ARBA00022842"/>
    </source>
</evidence>
<dbReference type="SUPFAM" id="SSF81631">
    <property type="entry name" value="PAP/OAS1 substrate-binding domain"/>
    <property type="match status" value="1"/>
</dbReference>
<evidence type="ECO:0000259" key="16">
    <source>
        <dbReference type="Pfam" id="PF20750"/>
    </source>
</evidence>
<keyword evidence="18" id="KW-1185">Reference proteome</keyword>
<dbReference type="Pfam" id="PF20750">
    <property type="entry name" value="PAP_NTPase"/>
    <property type="match status" value="1"/>
</dbReference>
<dbReference type="eggNOG" id="KOG2245">
    <property type="taxonomic scope" value="Eukaryota"/>
</dbReference>
<evidence type="ECO:0000256" key="6">
    <source>
        <dbReference type="ARBA" id="ARBA00022695"/>
    </source>
</evidence>
<evidence type="ECO:0000313" key="18">
    <source>
        <dbReference type="Proteomes" id="UP000008311"/>
    </source>
</evidence>
<name>B9RZU0_RICCO</name>
<keyword evidence="5 12" id="KW-0808">Transferase</keyword>
<dbReference type="InterPro" id="IPR011068">
    <property type="entry name" value="NuclTrfase_I-like_C"/>
</dbReference>
<dbReference type="SUPFAM" id="SSF81301">
    <property type="entry name" value="Nucleotidyltransferase"/>
    <property type="match status" value="1"/>
</dbReference>
<dbReference type="Gene3D" id="3.30.460.10">
    <property type="entry name" value="Beta Polymerase, domain 2"/>
    <property type="match status" value="1"/>
</dbReference>
<dbReference type="FunCoup" id="B9RZU0">
    <property type="interactions" value="1"/>
</dbReference>
<dbReference type="Proteomes" id="UP000008311">
    <property type="component" value="Unassembled WGS sequence"/>
</dbReference>
<dbReference type="GO" id="GO:1990817">
    <property type="term" value="F:poly(A) RNA polymerase activity"/>
    <property type="evidence" value="ECO:0000318"/>
    <property type="project" value="GO_Central"/>
</dbReference>
<keyword evidence="9 12" id="KW-0067">ATP-binding</keyword>
<dbReference type="PANTHER" id="PTHR10682:SF33">
    <property type="entry name" value="NUCLEAR POLY(A) POLYMERASE 3"/>
    <property type="match status" value="1"/>
</dbReference>
<dbReference type="PANTHER" id="PTHR10682">
    <property type="entry name" value="POLY A POLYMERASE"/>
    <property type="match status" value="1"/>
</dbReference>